<evidence type="ECO:0000313" key="2">
    <source>
        <dbReference type="EMBL" id="MBD1549322.1"/>
    </source>
</evidence>
<dbReference type="RefSeq" id="WP_190294013.1">
    <property type="nucleotide sequence ID" value="NZ_JABFCZ010000035.1"/>
</dbReference>
<name>A0A926S8U2_9HYPH</name>
<evidence type="ECO:0000313" key="3">
    <source>
        <dbReference type="Proteomes" id="UP000598467"/>
    </source>
</evidence>
<feature type="compositionally biased region" description="Basic residues" evidence="1">
    <location>
        <begin position="98"/>
        <end position="109"/>
    </location>
</feature>
<reference evidence="2" key="1">
    <citation type="submission" date="2020-05" db="EMBL/GenBank/DDBJ databases">
        <title>Identification of trans-AT polyketide cluster in two marine bacteria, producers of a novel glutaramide-containing polyketide sesbanimide D and analogs.</title>
        <authorList>
            <person name="Kacar D."/>
            <person name="Rodriguez P."/>
            <person name="Canedo L."/>
            <person name="Gonzalez E."/>
            <person name="Galan B."/>
            <person name="De La Calle F."/>
            <person name="Garcia J.L."/>
        </authorList>
    </citation>
    <scope>NUCLEOTIDE SEQUENCE</scope>
    <source>
        <strain evidence="2">PHM038</strain>
    </source>
</reference>
<gene>
    <name evidence="2" type="ORF">HK439_23935</name>
</gene>
<comment type="caution">
    <text evidence="2">The sequence shown here is derived from an EMBL/GenBank/DDBJ whole genome shotgun (WGS) entry which is preliminary data.</text>
</comment>
<sequence length="109" mass="12615">MEWVDLSFKVEREYRKEIRQLAASLDVTQVDVIKEAIGLLANANVPMKMYPNLNQEAMESAEKRRKADDRGLCASELKVESLPRDDDPDPMEREPGKRGKKKRNRKKKS</sequence>
<feature type="region of interest" description="Disordered" evidence="1">
    <location>
        <begin position="56"/>
        <end position="109"/>
    </location>
</feature>
<proteinExistence type="predicted"/>
<dbReference type="Proteomes" id="UP000598467">
    <property type="component" value="Unassembled WGS sequence"/>
</dbReference>
<organism evidence="2 3">
    <name type="scientific">Roseibium aggregatum</name>
    <dbReference type="NCBI Taxonomy" id="187304"/>
    <lineage>
        <taxon>Bacteria</taxon>
        <taxon>Pseudomonadati</taxon>
        <taxon>Pseudomonadota</taxon>
        <taxon>Alphaproteobacteria</taxon>
        <taxon>Hyphomicrobiales</taxon>
        <taxon>Stappiaceae</taxon>
        <taxon>Roseibium</taxon>
    </lineage>
</organism>
<evidence type="ECO:0000256" key="1">
    <source>
        <dbReference type="SAM" id="MobiDB-lite"/>
    </source>
</evidence>
<protein>
    <submittedName>
        <fullName evidence="2">Uncharacterized protein</fullName>
    </submittedName>
</protein>
<dbReference type="AlphaFoldDB" id="A0A926S8U2"/>
<feature type="compositionally biased region" description="Basic and acidic residues" evidence="1">
    <location>
        <begin position="60"/>
        <end position="97"/>
    </location>
</feature>
<accession>A0A926S8U2</accession>
<dbReference type="EMBL" id="JABFCZ010000035">
    <property type="protein sequence ID" value="MBD1549322.1"/>
    <property type="molecule type" value="Genomic_DNA"/>
</dbReference>